<dbReference type="InterPro" id="IPR010982">
    <property type="entry name" value="Lambda_DNA-bd_dom_sf"/>
</dbReference>
<comment type="caution">
    <text evidence="6">The sequence shown here is derived from an EMBL/GenBank/DDBJ whole genome shotgun (WGS) entry which is preliminary data.</text>
</comment>
<sequence>MTGMDDGSQTLSSSPTLHDVAREAGVSIATASRALNGSARNVRSENATRVRAAAAKLGYEPHLSAQAIAKGSTRTVALVVRDVADPYFSSIAAGVGQAAESAQLIVTMAVADGSPERELEIVKTLRGQRPRVIIVAGSRVEGAGTRDALVDELQEYRTAGGRVVMISQRDLPFSTVAIDNHGGAERLARALLGLGYRRFAVFHAPAEIRTSSDRHAGFVAALRSAGVPEPLAIETGFTRAGGYGAARRLVEQGIEGVEAVFAVNDVMAIGAMTAFRDAGVVPGVDIGVAGFDDIGSAVDVVPALTSVAVPLQEAGLAAMRLALSDDTGDVRLPADVVLRESTPRRAPAGKRQARRPRPGA</sequence>
<organism evidence="6 7">
    <name type="scientific">Nonomuraea polychroma</name>
    <dbReference type="NCBI Taxonomy" id="46176"/>
    <lineage>
        <taxon>Bacteria</taxon>
        <taxon>Bacillati</taxon>
        <taxon>Actinomycetota</taxon>
        <taxon>Actinomycetes</taxon>
        <taxon>Streptosporangiales</taxon>
        <taxon>Streptosporangiaceae</taxon>
        <taxon>Nonomuraea</taxon>
    </lineage>
</organism>
<dbReference type="SUPFAM" id="SSF53822">
    <property type="entry name" value="Periplasmic binding protein-like I"/>
    <property type="match status" value="1"/>
</dbReference>
<proteinExistence type="predicted"/>
<keyword evidence="7" id="KW-1185">Reference proteome</keyword>
<protein>
    <submittedName>
        <fullName evidence="6">LacI family transcriptional regulator</fullName>
    </submittedName>
</protein>
<name>A0A438LYA4_9ACTN</name>
<dbReference type="CDD" id="cd06267">
    <property type="entry name" value="PBP1_LacI_sugar_binding-like"/>
    <property type="match status" value="1"/>
</dbReference>
<dbReference type="Gene3D" id="3.40.50.2300">
    <property type="match status" value="2"/>
</dbReference>
<dbReference type="Pfam" id="PF00356">
    <property type="entry name" value="LacI"/>
    <property type="match status" value="1"/>
</dbReference>
<keyword evidence="3" id="KW-0804">Transcription</keyword>
<keyword evidence="1" id="KW-0805">Transcription regulation</keyword>
<dbReference type="GO" id="GO:0003700">
    <property type="term" value="F:DNA-binding transcription factor activity"/>
    <property type="evidence" value="ECO:0007669"/>
    <property type="project" value="TreeGrafter"/>
</dbReference>
<evidence type="ECO:0000313" key="7">
    <source>
        <dbReference type="Proteomes" id="UP000284824"/>
    </source>
</evidence>
<accession>A0A438LYA4</accession>
<dbReference type="GO" id="GO:0000976">
    <property type="term" value="F:transcription cis-regulatory region binding"/>
    <property type="evidence" value="ECO:0007669"/>
    <property type="project" value="TreeGrafter"/>
</dbReference>
<dbReference type="InterPro" id="IPR028082">
    <property type="entry name" value="Peripla_BP_I"/>
</dbReference>
<dbReference type="CDD" id="cd01392">
    <property type="entry name" value="HTH_LacI"/>
    <property type="match status" value="1"/>
</dbReference>
<gene>
    <name evidence="6" type="ORF">EDD27_0837</name>
</gene>
<dbReference type="Proteomes" id="UP000284824">
    <property type="component" value="Unassembled WGS sequence"/>
</dbReference>
<feature type="domain" description="HTH lacI-type" evidence="5">
    <location>
        <begin position="15"/>
        <end position="70"/>
    </location>
</feature>
<dbReference type="AlphaFoldDB" id="A0A438LYA4"/>
<dbReference type="PANTHER" id="PTHR30146:SF109">
    <property type="entry name" value="HTH-TYPE TRANSCRIPTIONAL REGULATOR GALS"/>
    <property type="match status" value="1"/>
</dbReference>
<dbReference type="SUPFAM" id="SSF47413">
    <property type="entry name" value="lambda repressor-like DNA-binding domains"/>
    <property type="match status" value="1"/>
</dbReference>
<evidence type="ECO:0000259" key="5">
    <source>
        <dbReference type="PROSITE" id="PS50932"/>
    </source>
</evidence>
<dbReference type="Gene3D" id="1.10.260.40">
    <property type="entry name" value="lambda repressor-like DNA-binding domains"/>
    <property type="match status" value="1"/>
</dbReference>
<dbReference type="Pfam" id="PF13377">
    <property type="entry name" value="Peripla_BP_3"/>
    <property type="match status" value="1"/>
</dbReference>
<dbReference type="PROSITE" id="PS50932">
    <property type="entry name" value="HTH_LACI_2"/>
    <property type="match status" value="1"/>
</dbReference>
<keyword evidence="2" id="KW-0238">DNA-binding</keyword>
<dbReference type="PRINTS" id="PR00036">
    <property type="entry name" value="HTHLACI"/>
</dbReference>
<evidence type="ECO:0000256" key="4">
    <source>
        <dbReference type="SAM" id="MobiDB-lite"/>
    </source>
</evidence>
<dbReference type="InterPro" id="IPR000843">
    <property type="entry name" value="HTH_LacI"/>
</dbReference>
<evidence type="ECO:0000256" key="2">
    <source>
        <dbReference type="ARBA" id="ARBA00023125"/>
    </source>
</evidence>
<evidence type="ECO:0000256" key="3">
    <source>
        <dbReference type="ARBA" id="ARBA00023163"/>
    </source>
</evidence>
<evidence type="ECO:0000313" key="6">
    <source>
        <dbReference type="EMBL" id="RVX38524.1"/>
    </source>
</evidence>
<dbReference type="EMBL" id="SAUN01000001">
    <property type="protein sequence ID" value="RVX38524.1"/>
    <property type="molecule type" value="Genomic_DNA"/>
</dbReference>
<feature type="region of interest" description="Disordered" evidence="4">
    <location>
        <begin position="339"/>
        <end position="360"/>
    </location>
</feature>
<evidence type="ECO:0000256" key="1">
    <source>
        <dbReference type="ARBA" id="ARBA00023015"/>
    </source>
</evidence>
<dbReference type="PROSITE" id="PS00356">
    <property type="entry name" value="HTH_LACI_1"/>
    <property type="match status" value="1"/>
</dbReference>
<dbReference type="InterPro" id="IPR046335">
    <property type="entry name" value="LacI/GalR-like_sensor"/>
</dbReference>
<dbReference type="PANTHER" id="PTHR30146">
    <property type="entry name" value="LACI-RELATED TRANSCRIPTIONAL REPRESSOR"/>
    <property type="match status" value="1"/>
</dbReference>
<feature type="compositionally biased region" description="Basic residues" evidence="4">
    <location>
        <begin position="347"/>
        <end position="360"/>
    </location>
</feature>
<dbReference type="SMART" id="SM00354">
    <property type="entry name" value="HTH_LACI"/>
    <property type="match status" value="1"/>
</dbReference>
<reference evidence="6 7" key="1">
    <citation type="submission" date="2019-01" db="EMBL/GenBank/DDBJ databases">
        <title>Sequencing the genomes of 1000 actinobacteria strains.</title>
        <authorList>
            <person name="Klenk H.-P."/>
        </authorList>
    </citation>
    <scope>NUCLEOTIDE SEQUENCE [LARGE SCALE GENOMIC DNA]</scope>
    <source>
        <strain evidence="6 7">DSM 43925</strain>
    </source>
</reference>